<feature type="transmembrane region" description="Helical" evidence="7">
    <location>
        <begin position="308"/>
        <end position="332"/>
    </location>
</feature>
<comment type="similarity">
    <text evidence="2">Belongs to the nucleobase:cation symporter-2 (NCS2) (TC 2.A.40) family. Azg-like subfamily.</text>
</comment>
<dbReference type="GO" id="GO:0005886">
    <property type="term" value="C:plasma membrane"/>
    <property type="evidence" value="ECO:0007669"/>
    <property type="project" value="TreeGrafter"/>
</dbReference>
<feature type="transmembrane region" description="Helical" evidence="7">
    <location>
        <begin position="265"/>
        <end position="287"/>
    </location>
</feature>
<keyword evidence="4 7" id="KW-0812">Transmembrane</keyword>
<comment type="subcellular location">
    <subcellularLocation>
        <location evidence="1">Endomembrane system</location>
        <topology evidence="1">Multi-pass membrane protein</topology>
    </subcellularLocation>
</comment>
<feature type="transmembrane region" description="Helical" evidence="7">
    <location>
        <begin position="368"/>
        <end position="386"/>
    </location>
</feature>
<sequence>MLEKLNSSINASFIGRYFQMEERKTNFTTELAGATATFLTVAYILAVNPRILSTSGGPCKGDIFSPEYGQCMEDIKREFITSTALCSMVGCLLMGLVANLPIALAPGMGMNAYFTYSVVGWRGTGAVSYEAAVTAVAIEGALFFILAITGARFAIVKLIPEPVKVATPAGIGAFLAHLGLQTAEGLGLVVSDIATAVTLGACPAENRVPIVAYTEACKVDGMCNFSDAYTCDDLGGIMTSAPTWVGLLGLVMMAILLGYKSKFAFLAGIGFVTVISWFRNSAITYFADDDAGNDRFEYFKSVVRVEKLDMAFAPFTSDLAGIGLALFTFLYVDFLDTSGTLLGLANSMGIVDENGDFPGSKKAFSCDALATLVGAFFGMSPVTSYIESGAGVEIGSKTGLTAVICAFYFFISIFFAPIIASIPPWASGGALVIVGSLMAKGLVNVQWNRISHALPAFLTVMIMPLTYSIAYGLIAGISVYYIIEGTYLLLSYVGIKNPSAADEVIVDTEEKANDAEAELHFDDEK</sequence>
<dbReference type="GO" id="GO:0012505">
    <property type="term" value="C:endomembrane system"/>
    <property type="evidence" value="ECO:0007669"/>
    <property type="project" value="UniProtKB-SubCell"/>
</dbReference>
<dbReference type="GO" id="GO:0015853">
    <property type="term" value="P:adenine transport"/>
    <property type="evidence" value="ECO:0007669"/>
    <property type="project" value="TreeGrafter"/>
</dbReference>
<evidence type="ECO:0000256" key="2">
    <source>
        <dbReference type="ARBA" id="ARBA00005697"/>
    </source>
</evidence>
<dbReference type="GO" id="GO:0015854">
    <property type="term" value="P:guanine transport"/>
    <property type="evidence" value="ECO:0007669"/>
    <property type="project" value="TreeGrafter"/>
</dbReference>
<evidence type="ECO:0000256" key="7">
    <source>
        <dbReference type="SAM" id="Phobius"/>
    </source>
</evidence>
<dbReference type="GO" id="GO:0005345">
    <property type="term" value="F:purine nucleobase transmembrane transporter activity"/>
    <property type="evidence" value="ECO:0007669"/>
    <property type="project" value="TreeGrafter"/>
</dbReference>
<feature type="transmembrane region" description="Helical" evidence="7">
    <location>
        <begin position="455"/>
        <end position="483"/>
    </location>
</feature>
<dbReference type="EMBL" id="HBIO01028830">
    <property type="protein sequence ID" value="CAE0477242.1"/>
    <property type="molecule type" value="Transcribed_RNA"/>
</dbReference>
<feature type="transmembrane region" description="Helical" evidence="7">
    <location>
        <begin position="425"/>
        <end position="443"/>
    </location>
</feature>
<evidence type="ECO:0000313" key="8">
    <source>
        <dbReference type="EMBL" id="CAE0477242.1"/>
    </source>
</evidence>
<name>A0A7S3QH50_9STRA</name>
<proteinExistence type="inferred from homology"/>
<dbReference type="PANTHER" id="PTHR43337">
    <property type="entry name" value="XANTHINE/URACIL PERMEASE C887.17-RELATED"/>
    <property type="match status" value="1"/>
</dbReference>
<evidence type="ECO:0000256" key="5">
    <source>
        <dbReference type="ARBA" id="ARBA00022989"/>
    </source>
</evidence>
<keyword evidence="6 7" id="KW-0472">Membrane</keyword>
<organism evidence="8">
    <name type="scientific">Chaetoceros debilis</name>
    <dbReference type="NCBI Taxonomy" id="122233"/>
    <lineage>
        <taxon>Eukaryota</taxon>
        <taxon>Sar</taxon>
        <taxon>Stramenopiles</taxon>
        <taxon>Ochrophyta</taxon>
        <taxon>Bacillariophyta</taxon>
        <taxon>Coscinodiscophyceae</taxon>
        <taxon>Chaetocerotophycidae</taxon>
        <taxon>Chaetocerotales</taxon>
        <taxon>Chaetocerotaceae</taxon>
        <taxon>Chaetoceros</taxon>
    </lineage>
</organism>
<dbReference type="InterPro" id="IPR006043">
    <property type="entry name" value="NCS2"/>
</dbReference>
<dbReference type="PANTHER" id="PTHR43337:SF1">
    <property type="entry name" value="XANTHINE_URACIL PERMEASE C887.17-RELATED"/>
    <property type="match status" value="1"/>
</dbReference>
<reference evidence="8" key="1">
    <citation type="submission" date="2021-01" db="EMBL/GenBank/DDBJ databases">
        <authorList>
            <person name="Corre E."/>
            <person name="Pelletier E."/>
            <person name="Niang G."/>
            <person name="Scheremetjew M."/>
            <person name="Finn R."/>
            <person name="Kale V."/>
            <person name="Holt S."/>
            <person name="Cochrane G."/>
            <person name="Meng A."/>
            <person name="Brown T."/>
            <person name="Cohen L."/>
        </authorList>
    </citation>
    <scope>NUCLEOTIDE SEQUENCE</scope>
    <source>
        <strain evidence="8">MM31A-1</strain>
    </source>
</reference>
<evidence type="ECO:0000256" key="3">
    <source>
        <dbReference type="ARBA" id="ARBA00022448"/>
    </source>
</evidence>
<evidence type="ECO:0000256" key="4">
    <source>
        <dbReference type="ARBA" id="ARBA00022692"/>
    </source>
</evidence>
<gene>
    <name evidence="8" type="ORF">CDEB00056_LOCUS22095</name>
</gene>
<keyword evidence="5 7" id="KW-1133">Transmembrane helix</keyword>
<feature type="transmembrane region" description="Helical" evidence="7">
    <location>
        <begin position="398"/>
        <end position="419"/>
    </location>
</feature>
<feature type="transmembrane region" description="Helical" evidence="7">
    <location>
        <begin position="126"/>
        <end position="148"/>
    </location>
</feature>
<dbReference type="InterPro" id="IPR045018">
    <property type="entry name" value="Azg-like"/>
</dbReference>
<protein>
    <recommendedName>
        <fullName evidence="9">Xanthine/uracil/vitamin C permease</fullName>
    </recommendedName>
</protein>
<evidence type="ECO:0008006" key="9">
    <source>
        <dbReference type="Google" id="ProtNLM"/>
    </source>
</evidence>
<dbReference type="Pfam" id="PF00860">
    <property type="entry name" value="Xan_ur_permease"/>
    <property type="match status" value="2"/>
</dbReference>
<evidence type="ECO:0000256" key="1">
    <source>
        <dbReference type="ARBA" id="ARBA00004127"/>
    </source>
</evidence>
<dbReference type="AlphaFoldDB" id="A0A7S3QH50"/>
<evidence type="ECO:0000256" key="6">
    <source>
        <dbReference type="ARBA" id="ARBA00023136"/>
    </source>
</evidence>
<feature type="transmembrane region" description="Helical" evidence="7">
    <location>
        <begin position="84"/>
        <end position="106"/>
    </location>
</feature>
<accession>A0A7S3QH50</accession>
<keyword evidence="3" id="KW-0813">Transport</keyword>
<feature type="transmembrane region" description="Helical" evidence="7">
    <location>
        <begin position="241"/>
        <end position="259"/>
    </location>
</feature>